<dbReference type="EMBL" id="ML736384">
    <property type="protein sequence ID" value="KAE8371959.1"/>
    <property type="molecule type" value="Genomic_DNA"/>
</dbReference>
<organism evidence="1 2">
    <name type="scientific">Aspergillus bertholletiae</name>
    <dbReference type="NCBI Taxonomy" id="1226010"/>
    <lineage>
        <taxon>Eukaryota</taxon>
        <taxon>Fungi</taxon>
        <taxon>Dikarya</taxon>
        <taxon>Ascomycota</taxon>
        <taxon>Pezizomycotina</taxon>
        <taxon>Eurotiomycetes</taxon>
        <taxon>Eurotiomycetidae</taxon>
        <taxon>Eurotiales</taxon>
        <taxon>Aspergillaceae</taxon>
        <taxon>Aspergillus</taxon>
        <taxon>Aspergillus subgen. Circumdati</taxon>
    </lineage>
</organism>
<sequence>MATSSPYSSAPAFPILAHVLLPQPHEAQVSIQQTWDLNDDICKAFKSPAHSVFRKGTVIGFSRLRNQAKENDGIEFLGQVSRSILSVQLRETSPPSSHLAKTYLIHPANLDIFSPQRLLESLLSGSQQSSLSRDEAISHLDSVQLFPVFDMAAAVQAVGEISNTLHKYREERETRQVRQTESTGHDDYHVFLVVAGLDALTEGVIRASSTVRGTAILSNLLRSLTQLSRMHSSYLSVMLVNTGGLGTMTSDTNVAPGEMQQRNTLQASHQNGIHSIFHAGEKLFPSLLMRTLEQGIDVHLLLSTVKSAPVIEVIKDRAGNGVGRWCIWDKRIT</sequence>
<dbReference type="AlphaFoldDB" id="A0A5N7ASE8"/>
<proteinExistence type="predicted"/>
<name>A0A5N7ASE8_9EURO</name>
<accession>A0A5N7ASE8</accession>
<evidence type="ECO:0000313" key="2">
    <source>
        <dbReference type="Proteomes" id="UP000326198"/>
    </source>
</evidence>
<gene>
    <name evidence="1" type="ORF">BDV26DRAFT_112251</name>
</gene>
<reference evidence="1 2" key="1">
    <citation type="submission" date="2019-04" db="EMBL/GenBank/DDBJ databases">
        <title>Friends and foes A comparative genomics studyof 23 Aspergillus species from section Flavi.</title>
        <authorList>
            <consortium name="DOE Joint Genome Institute"/>
            <person name="Kjaerbolling I."/>
            <person name="Vesth T."/>
            <person name="Frisvad J.C."/>
            <person name="Nybo J.L."/>
            <person name="Theobald S."/>
            <person name="Kildgaard S."/>
            <person name="Isbrandt T."/>
            <person name="Kuo A."/>
            <person name="Sato A."/>
            <person name="Lyhne E.K."/>
            <person name="Kogle M.E."/>
            <person name="Wiebenga A."/>
            <person name="Kun R.S."/>
            <person name="Lubbers R.J."/>
            <person name="Makela M.R."/>
            <person name="Barry K."/>
            <person name="Chovatia M."/>
            <person name="Clum A."/>
            <person name="Daum C."/>
            <person name="Haridas S."/>
            <person name="He G."/>
            <person name="LaButti K."/>
            <person name="Lipzen A."/>
            <person name="Mondo S."/>
            <person name="Riley R."/>
            <person name="Salamov A."/>
            <person name="Simmons B.A."/>
            <person name="Magnuson J.K."/>
            <person name="Henrissat B."/>
            <person name="Mortensen U.H."/>
            <person name="Larsen T.O."/>
            <person name="Devries R.P."/>
            <person name="Grigoriev I.V."/>
            <person name="Machida M."/>
            <person name="Baker S.E."/>
            <person name="Andersen M.R."/>
        </authorList>
    </citation>
    <scope>NUCLEOTIDE SEQUENCE [LARGE SCALE GENOMIC DNA]</scope>
    <source>
        <strain evidence="1 2">IBT 29228</strain>
    </source>
</reference>
<evidence type="ECO:0000313" key="1">
    <source>
        <dbReference type="EMBL" id="KAE8371959.1"/>
    </source>
</evidence>
<keyword evidence="2" id="KW-1185">Reference proteome</keyword>
<dbReference type="Proteomes" id="UP000326198">
    <property type="component" value="Unassembled WGS sequence"/>
</dbReference>
<dbReference type="OrthoDB" id="4344093at2759"/>
<protein>
    <submittedName>
        <fullName evidence="1">Uncharacterized protein</fullName>
    </submittedName>
</protein>